<protein>
    <submittedName>
        <fullName evidence="1">Uncharacterized protein</fullName>
    </submittedName>
</protein>
<dbReference type="Proteomes" id="UP000611762">
    <property type="component" value="Unassembled WGS sequence"/>
</dbReference>
<evidence type="ECO:0000313" key="2">
    <source>
        <dbReference type="Proteomes" id="UP000611762"/>
    </source>
</evidence>
<reference evidence="1" key="1">
    <citation type="submission" date="2020-08" db="EMBL/GenBank/DDBJ databases">
        <title>Genome public.</title>
        <authorList>
            <person name="Liu C."/>
            <person name="Sun Q."/>
        </authorList>
    </citation>
    <scope>NUCLEOTIDE SEQUENCE</scope>
    <source>
        <strain evidence="1">H8</strain>
    </source>
</reference>
<dbReference type="EMBL" id="JACRSU010000002">
    <property type="protein sequence ID" value="MBC8540538.1"/>
    <property type="molecule type" value="Genomic_DNA"/>
</dbReference>
<dbReference type="RefSeq" id="WP_249311716.1">
    <property type="nucleotide sequence ID" value="NZ_JACRSU010000002.1"/>
</dbReference>
<gene>
    <name evidence="1" type="ORF">H8698_06070</name>
</gene>
<sequence>MCGICNIVRCITGRRNGCGCGCRTYENECDRRATWREPRMKIHCASGLGTEAARPCGMDDDWDCGCNHKHDCDCEHKRPCGCEHKRPCDGRRDWDRDFDC</sequence>
<organism evidence="1 2">
    <name type="scientific">Congzhengia minquanensis</name>
    <dbReference type="NCBI Taxonomy" id="2763657"/>
    <lineage>
        <taxon>Bacteria</taxon>
        <taxon>Bacillati</taxon>
        <taxon>Bacillota</taxon>
        <taxon>Clostridia</taxon>
        <taxon>Eubacteriales</taxon>
        <taxon>Oscillospiraceae</taxon>
        <taxon>Congzhengia</taxon>
    </lineage>
</organism>
<comment type="caution">
    <text evidence="1">The sequence shown here is derived from an EMBL/GenBank/DDBJ whole genome shotgun (WGS) entry which is preliminary data.</text>
</comment>
<name>A0A926DM58_9FIRM</name>
<proteinExistence type="predicted"/>
<accession>A0A926DM58</accession>
<evidence type="ECO:0000313" key="1">
    <source>
        <dbReference type="EMBL" id="MBC8540538.1"/>
    </source>
</evidence>
<dbReference type="AlphaFoldDB" id="A0A926DM58"/>
<keyword evidence="2" id="KW-1185">Reference proteome</keyword>